<evidence type="ECO:0000256" key="10">
    <source>
        <dbReference type="SAM" id="MobiDB-lite"/>
    </source>
</evidence>
<feature type="region of interest" description="Disordered" evidence="10">
    <location>
        <begin position="1"/>
        <end position="52"/>
    </location>
</feature>
<gene>
    <name evidence="12" type="ORF">Nepgr_011308</name>
</gene>
<evidence type="ECO:0000256" key="8">
    <source>
        <dbReference type="ARBA" id="ARBA00023065"/>
    </source>
</evidence>
<feature type="region of interest" description="Disordered" evidence="10">
    <location>
        <begin position="103"/>
        <end position="136"/>
    </location>
</feature>
<comment type="subcellular location">
    <subcellularLocation>
        <location evidence="2">Cell membrane</location>
    </subcellularLocation>
    <subcellularLocation>
        <location evidence="1">Endomembrane system</location>
        <topology evidence="1">Multi-pass membrane protein</topology>
    </subcellularLocation>
</comment>
<keyword evidence="7 11" id="KW-1133">Transmembrane helix</keyword>
<dbReference type="GO" id="GO:0008308">
    <property type="term" value="F:voltage-gated monoatomic anion channel activity"/>
    <property type="evidence" value="ECO:0007669"/>
    <property type="project" value="InterPro"/>
</dbReference>
<keyword evidence="9 11" id="KW-0472">Membrane</keyword>
<feature type="transmembrane region" description="Helical" evidence="11">
    <location>
        <begin position="281"/>
        <end position="299"/>
    </location>
</feature>
<evidence type="ECO:0000256" key="2">
    <source>
        <dbReference type="ARBA" id="ARBA00004236"/>
    </source>
</evidence>
<comment type="similarity">
    <text evidence="3">Belongs to the SLAC1 S-type anion channel family.</text>
</comment>
<protein>
    <recommendedName>
        <fullName evidence="14">Guard cell S-type anion channel SLAC1</fullName>
    </recommendedName>
</protein>
<feature type="transmembrane region" description="Helical" evidence="11">
    <location>
        <begin position="343"/>
        <end position="363"/>
    </location>
</feature>
<dbReference type="Proteomes" id="UP001279734">
    <property type="component" value="Unassembled WGS sequence"/>
</dbReference>
<reference evidence="12" key="1">
    <citation type="submission" date="2023-05" db="EMBL/GenBank/DDBJ databases">
        <title>Nepenthes gracilis genome sequencing.</title>
        <authorList>
            <person name="Fukushima K."/>
        </authorList>
    </citation>
    <scope>NUCLEOTIDE SEQUENCE</scope>
    <source>
        <strain evidence="12">SING2019-196</strain>
    </source>
</reference>
<feature type="transmembrane region" description="Helical" evidence="11">
    <location>
        <begin position="462"/>
        <end position="486"/>
    </location>
</feature>
<sequence>MSQTPPSQSSPGAHFLDMHEVSPEREAMKHTRRPVRQREAKRGAAPPDCSFGRQLSLGTGFSLLKENDECKMLPRSGRSLGGFERERKKADFRIFRTKSGLNRQNSLLPSMKGENDGDHDHQQRNDGSDEGVEDSVNRSVPAGRYFAALRGPELDQVKDHEEILLPTDEKWPFLLRFPINCFGICLGLSSQAILWLTLATSPATRFLGITPYINLIIWVLALFILFLVSGTYALKCLFYLEAVKREYFHPVRVNFFFAPWVVCMFLAIGMPPMLAPNTMHPAIFVAFMAPIFILELKIYGQWLSGGRRRLSKVANPSSHLSVVGNFVGAVLASKVGWKEAAKFFWAVGFAHYLVVFVTLYQRLPTSETLPKELHPVYSMFIAAPSAASIAWEAIYGEFDGLSRTCYFIALFLYTSLVVRINFFRGFRFSVAWWSYTFPMTTASVATIKYAEQVPTVISKSVALTLSFVSSTMISVLFISTLLHAFVWQTLFPNDLAIAIMERKHTKETKKPNKKKAYDIKRWTKQSPLLPRFCHA</sequence>
<evidence type="ECO:0000313" key="12">
    <source>
        <dbReference type="EMBL" id="GMH09467.1"/>
    </source>
</evidence>
<feature type="transmembrane region" description="Helical" evidence="11">
    <location>
        <begin position="375"/>
        <end position="394"/>
    </location>
</feature>
<evidence type="ECO:0000256" key="4">
    <source>
        <dbReference type="ARBA" id="ARBA00022448"/>
    </source>
</evidence>
<feature type="transmembrane region" description="Helical" evidence="11">
    <location>
        <begin position="400"/>
        <end position="418"/>
    </location>
</feature>
<keyword evidence="5" id="KW-1003">Cell membrane</keyword>
<name>A0AAD3SF32_NEPGR</name>
<keyword evidence="13" id="KW-1185">Reference proteome</keyword>
<proteinExistence type="inferred from homology"/>
<evidence type="ECO:0000256" key="7">
    <source>
        <dbReference type="ARBA" id="ARBA00022989"/>
    </source>
</evidence>
<feature type="transmembrane region" description="Helical" evidence="11">
    <location>
        <begin position="320"/>
        <end position="337"/>
    </location>
</feature>
<keyword evidence="4" id="KW-0813">Transport</keyword>
<dbReference type="Pfam" id="PF03595">
    <property type="entry name" value="SLAC1"/>
    <property type="match status" value="1"/>
</dbReference>
<dbReference type="GO" id="GO:0005886">
    <property type="term" value="C:plasma membrane"/>
    <property type="evidence" value="ECO:0007669"/>
    <property type="project" value="UniProtKB-SubCell"/>
</dbReference>
<dbReference type="CDD" id="cd09323">
    <property type="entry name" value="TDT_SLAC1_like"/>
    <property type="match status" value="1"/>
</dbReference>
<organism evidence="12 13">
    <name type="scientific">Nepenthes gracilis</name>
    <name type="common">Slender pitcher plant</name>
    <dbReference type="NCBI Taxonomy" id="150966"/>
    <lineage>
        <taxon>Eukaryota</taxon>
        <taxon>Viridiplantae</taxon>
        <taxon>Streptophyta</taxon>
        <taxon>Embryophyta</taxon>
        <taxon>Tracheophyta</taxon>
        <taxon>Spermatophyta</taxon>
        <taxon>Magnoliopsida</taxon>
        <taxon>eudicotyledons</taxon>
        <taxon>Gunneridae</taxon>
        <taxon>Pentapetalae</taxon>
        <taxon>Caryophyllales</taxon>
        <taxon>Nepenthaceae</taxon>
        <taxon>Nepenthes</taxon>
    </lineage>
</organism>
<evidence type="ECO:0000256" key="11">
    <source>
        <dbReference type="SAM" id="Phobius"/>
    </source>
</evidence>
<evidence type="ECO:0000313" key="13">
    <source>
        <dbReference type="Proteomes" id="UP001279734"/>
    </source>
</evidence>
<evidence type="ECO:0000256" key="3">
    <source>
        <dbReference type="ARBA" id="ARBA00007808"/>
    </source>
</evidence>
<evidence type="ECO:0000256" key="1">
    <source>
        <dbReference type="ARBA" id="ARBA00004127"/>
    </source>
</evidence>
<dbReference type="GO" id="GO:0012505">
    <property type="term" value="C:endomembrane system"/>
    <property type="evidence" value="ECO:0007669"/>
    <property type="project" value="UniProtKB-SubCell"/>
</dbReference>
<feature type="transmembrane region" description="Helical" evidence="11">
    <location>
        <begin position="173"/>
        <end position="195"/>
    </location>
</feature>
<evidence type="ECO:0000256" key="9">
    <source>
        <dbReference type="ARBA" id="ARBA00023136"/>
    </source>
</evidence>
<evidence type="ECO:0000256" key="6">
    <source>
        <dbReference type="ARBA" id="ARBA00022692"/>
    </source>
</evidence>
<dbReference type="PANTHER" id="PTHR31269">
    <property type="entry name" value="S-TYPE ANION CHANNEL SLAH3"/>
    <property type="match status" value="1"/>
</dbReference>
<feature type="compositionally biased region" description="Polar residues" evidence="10">
    <location>
        <begin position="1"/>
        <end position="11"/>
    </location>
</feature>
<dbReference type="GO" id="GO:0090332">
    <property type="term" value="P:stomatal closure"/>
    <property type="evidence" value="ECO:0007669"/>
    <property type="project" value="TreeGrafter"/>
</dbReference>
<feature type="transmembrane region" description="Helical" evidence="11">
    <location>
        <begin position="255"/>
        <end position="275"/>
    </location>
</feature>
<feature type="compositionally biased region" description="Basic and acidic residues" evidence="10">
    <location>
        <begin position="16"/>
        <end position="29"/>
    </location>
</feature>
<comment type="caution">
    <text evidence="12">The sequence shown here is derived from an EMBL/GenBank/DDBJ whole genome shotgun (WGS) entry which is preliminary data.</text>
</comment>
<feature type="transmembrane region" description="Helical" evidence="11">
    <location>
        <begin position="215"/>
        <end position="234"/>
    </location>
</feature>
<dbReference type="GO" id="GO:0006873">
    <property type="term" value="P:intracellular monoatomic ion homeostasis"/>
    <property type="evidence" value="ECO:0007669"/>
    <property type="project" value="InterPro"/>
</dbReference>
<dbReference type="PANTHER" id="PTHR31269:SF11">
    <property type="entry name" value="GUARD CELL S-TYPE ANION CHANNEL SLAC1"/>
    <property type="match status" value="1"/>
</dbReference>
<dbReference type="InterPro" id="IPR004695">
    <property type="entry name" value="SLAC1/Mae1/Ssu1/TehA"/>
</dbReference>
<keyword evidence="8" id="KW-0406">Ion transport</keyword>
<dbReference type="InterPro" id="IPR038665">
    <property type="entry name" value="Voltage-dep_anion_channel_sf"/>
</dbReference>
<feature type="compositionally biased region" description="Basic and acidic residues" evidence="10">
    <location>
        <begin position="113"/>
        <end position="127"/>
    </location>
</feature>
<evidence type="ECO:0008006" key="14">
    <source>
        <dbReference type="Google" id="ProtNLM"/>
    </source>
</evidence>
<keyword evidence="6 11" id="KW-0812">Transmembrane</keyword>
<dbReference type="AlphaFoldDB" id="A0AAD3SF32"/>
<evidence type="ECO:0000256" key="5">
    <source>
        <dbReference type="ARBA" id="ARBA00022475"/>
    </source>
</evidence>
<dbReference type="EMBL" id="BSYO01000009">
    <property type="protein sequence ID" value="GMH09467.1"/>
    <property type="molecule type" value="Genomic_DNA"/>
</dbReference>
<feature type="transmembrane region" description="Helical" evidence="11">
    <location>
        <begin position="430"/>
        <end position="450"/>
    </location>
</feature>
<dbReference type="Gene3D" id="1.50.10.150">
    <property type="entry name" value="Voltage-dependent anion channel"/>
    <property type="match status" value="1"/>
</dbReference>
<dbReference type="InterPro" id="IPR030183">
    <property type="entry name" value="SLAC/SLAH"/>
</dbReference>
<accession>A0AAD3SF32</accession>